<feature type="compositionally biased region" description="Basic and acidic residues" evidence="1">
    <location>
        <begin position="191"/>
        <end position="214"/>
    </location>
</feature>
<protein>
    <submittedName>
        <fullName evidence="2">Uncharacterized protein</fullName>
    </submittedName>
</protein>
<feature type="region of interest" description="Disordered" evidence="1">
    <location>
        <begin position="59"/>
        <end position="221"/>
    </location>
</feature>
<evidence type="ECO:0000313" key="3">
    <source>
        <dbReference type="Proteomes" id="UP000056925"/>
    </source>
</evidence>
<feature type="compositionally biased region" description="Basic residues" evidence="1">
    <location>
        <begin position="63"/>
        <end position="74"/>
    </location>
</feature>
<accession>A0A0E3KR12</accession>
<reference evidence="2 3" key="1">
    <citation type="submission" date="2014-07" db="EMBL/GenBank/DDBJ databases">
        <title>Methanogenic archaea and the global carbon cycle.</title>
        <authorList>
            <person name="Henriksen J.R."/>
            <person name="Luke J."/>
            <person name="Reinhart S."/>
            <person name="Benedict M.N."/>
            <person name="Youngblut N.D."/>
            <person name="Metcalf M.E."/>
            <person name="Whitaker R.J."/>
            <person name="Metcalf W.W."/>
        </authorList>
    </citation>
    <scope>NUCLEOTIDE SEQUENCE [LARGE SCALE GENOMIC DNA]</scope>
    <source>
        <strain evidence="2 3">CHTI-55</strain>
    </source>
</reference>
<dbReference type="EMBL" id="CP009502">
    <property type="protein sequence ID" value="AKB15137.1"/>
    <property type="molecule type" value="Genomic_DNA"/>
</dbReference>
<feature type="compositionally biased region" description="Basic and acidic residues" evidence="1">
    <location>
        <begin position="118"/>
        <end position="152"/>
    </location>
</feature>
<proteinExistence type="predicted"/>
<dbReference type="KEGG" id="mthe:MSTHC_0819"/>
<gene>
    <name evidence="2" type="ORF">MSTHC_0819</name>
</gene>
<feature type="compositionally biased region" description="Basic and acidic residues" evidence="1">
    <location>
        <begin position="167"/>
        <end position="184"/>
    </location>
</feature>
<evidence type="ECO:0000313" key="2">
    <source>
        <dbReference type="EMBL" id="AKB15137.1"/>
    </source>
</evidence>
<feature type="compositionally biased region" description="Basic and acidic residues" evidence="1">
    <location>
        <begin position="75"/>
        <end position="101"/>
    </location>
</feature>
<dbReference type="Proteomes" id="UP000056925">
    <property type="component" value="Chromosome"/>
</dbReference>
<evidence type="ECO:0000256" key="1">
    <source>
        <dbReference type="SAM" id="MobiDB-lite"/>
    </source>
</evidence>
<organism evidence="2 3">
    <name type="scientific">Methanosarcina thermophila CHTI-55</name>
    <dbReference type="NCBI Taxonomy" id="1434121"/>
    <lineage>
        <taxon>Archaea</taxon>
        <taxon>Methanobacteriati</taxon>
        <taxon>Methanobacteriota</taxon>
        <taxon>Stenosarchaea group</taxon>
        <taxon>Methanomicrobia</taxon>
        <taxon>Methanosarcinales</taxon>
        <taxon>Methanosarcinaceae</taxon>
        <taxon>Methanosarcina</taxon>
    </lineage>
</organism>
<dbReference type="PATRIC" id="fig|1434121.4.peg.1047"/>
<name>A0A0E3KR12_METTE</name>
<dbReference type="HOGENOM" id="CLU_1048122_0_0_2"/>
<dbReference type="RefSeq" id="WP_148704379.1">
    <property type="nucleotide sequence ID" value="NZ_CP009502.1"/>
</dbReference>
<dbReference type="GeneID" id="41602127"/>
<sequence>MTLPEVCPLDETQTCKGRECHLFCLEWRTREPNCLIGYGTTSKIKSGKVDRNRDTYAEDTFRKLGRQPLSKRRKNVSEKGDWIPRRLAEEPAKRPAERKEASLTQSQEFQEIITKIPEGSKKTHDERPRERYNASEIEKTSRLESSRLREEPAEQNPIICARTQPRIQEKPRIPEKVISRDKHTTIFTPFDTDKKDNSYLPRREEAKKPPENREKRKKLDKVIEIDLPDTYEEDFWS</sequence>
<dbReference type="AlphaFoldDB" id="A0A0E3KR12"/>